<evidence type="ECO:0000313" key="3">
    <source>
        <dbReference type="Proteomes" id="UP000218785"/>
    </source>
</evidence>
<reference evidence="2 3" key="1">
    <citation type="submission" date="2017-06" db="EMBL/GenBank/DDBJ databases">
        <title>Genome sequencing of cyanobaciteial culture collection at National Institute for Environmental Studies (NIES).</title>
        <authorList>
            <person name="Hirose Y."/>
            <person name="Shimura Y."/>
            <person name="Fujisawa T."/>
            <person name="Nakamura Y."/>
            <person name="Kawachi M."/>
        </authorList>
    </citation>
    <scope>NUCLEOTIDE SEQUENCE [LARGE SCALE GENOMIC DNA]</scope>
    <source>
        <strain evidence="2 3">NIES-37</strain>
    </source>
</reference>
<sequence>MQLKSISYKRVLNLGNYENKHLELFAEMADGDDEDTGIQHLMELVERNIRSQIGKDFQKQILDLEAKKNTLSDEVYYLKQELVKLGKIKDEPAKEDNPDIPFDSGNAANTTLDNF</sequence>
<evidence type="ECO:0000256" key="1">
    <source>
        <dbReference type="SAM" id="MobiDB-lite"/>
    </source>
</evidence>
<dbReference type="EMBL" id="AP018248">
    <property type="protein sequence ID" value="BAZ02262.1"/>
    <property type="molecule type" value="Genomic_DNA"/>
</dbReference>
<organism evidence="2 3">
    <name type="scientific">Tolypothrix tenuis PCC 7101</name>
    <dbReference type="NCBI Taxonomy" id="231146"/>
    <lineage>
        <taxon>Bacteria</taxon>
        <taxon>Bacillati</taxon>
        <taxon>Cyanobacteriota</taxon>
        <taxon>Cyanophyceae</taxon>
        <taxon>Nostocales</taxon>
        <taxon>Tolypothrichaceae</taxon>
        <taxon>Tolypothrix</taxon>
    </lineage>
</organism>
<name>A0A1Z4N9D4_9CYAN</name>
<proteinExistence type="predicted"/>
<feature type="compositionally biased region" description="Polar residues" evidence="1">
    <location>
        <begin position="106"/>
        <end position="115"/>
    </location>
</feature>
<dbReference type="RefSeq" id="WP_096582357.1">
    <property type="nucleotide sequence ID" value="NZ_CAWNJS010000001.1"/>
</dbReference>
<accession>A0A1Z4N9D4</accession>
<keyword evidence="3" id="KW-1185">Reference proteome</keyword>
<feature type="compositionally biased region" description="Basic and acidic residues" evidence="1">
    <location>
        <begin position="88"/>
        <end position="97"/>
    </location>
</feature>
<dbReference type="Proteomes" id="UP000218785">
    <property type="component" value="Chromosome"/>
</dbReference>
<dbReference type="KEGG" id="ttq:NIES37_62740"/>
<feature type="region of interest" description="Disordered" evidence="1">
    <location>
        <begin position="88"/>
        <end position="115"/>
    </location>
</feature>
<gene>
    <name evidence="2" type="ORF">NIES37_62740</name>
</gene>
<protein>
    <submittedName>
        <fullName evidence="2">Uncharacterized protein</fullName>
    </submittedName>
</protein>
<dbReference type="AlphaFoldDB" id="A0A1Z4N9D4"/>
<evidence type="ECO:0000313" key="2">
    <source>
        <dbReference type="EMBL" id="BAZ02262.1"/>
    </source>
</evidence>